<dbReference type="PIRSF" id="PIRSF005539">
    <property type="entry name" value="Pept_S33_TRI_F1"/>
    <property type="match status" value="1"/>
</dbReference>
<keyword evidence="6" id="KW-1185">Reference proteome</keyword>
<evidence type="ECO:0000256" key="2">
    <source>
        <dbReference type="ARBA" id="ARBA00022801"/>
    </source>
</evidence>
<name>A0ABV1FNI1_9BACT</name>
<dbReference type="InterPro" id="IPR029058">
    <property type="entry name" value="AB_hydrolase_fold"/>
</dbReference>
<organism evidence="5 6">
    <name type="scientific">Hallella faecis</name>
    <dbReference type="NCBI Taxonomy" id="2841596"/>
    <lineage>
        <taxon>Bacteria</taxon>
        <taxon>Pseudomonadati</taxon>
        <taxon>Bacteroidota</taxon>
        <taxon>Bacteroidia</taxon>
        <taxon>Bacteroidales</taxon>
        <taxon>Prevotellaceae</taxon>
        <taxon>Hallella</taxon>
    </lineage>
</organism>
<dbReference type="SUPFAM" id="SSF53474">
    <property type="entry name" value="alpha/beta-Hydrolases"/>
    <property type="match status" value="1"/>
</dbReference>
<dbReference type="NCBIfam" id="TIGR01250">
    <property type="entry name" value="pro_imino_pep_2"/>
    <property type="match status" value="1"/>
</dbReference>
<dbReference type="PANTHER" id="PTHR43194:SF2">
    <property type="entry name" value="PEROXISOMAL MEMBRANE PROTEIN LPX1"/>
    <property type="match status" value="1"/>
</dbReference>
<feature type="domain" description="AB hydrolase-1" evidence="4">
    <location>
        <begin position="43"/>
        <end position="290"/>
    </location>
</feature>
<dbReference type="EMBL" id="JBBNFP010000005">
    <property type="protein sequence ID" value="MEQ2485960.1"/>
    <property type="molecule type" value="Genomic_DNA"/>
</dbReference>
<dbReference type="Gene3D" id="3.40.50.1820">
    <property type="entry name" value="alpha/beta hydrolase"/>
    <property type="match status" value="1"/>
</dbReference>
<proteinExistence type="inferred from homology"/>
<sequence length="308" mass="34871">MNPSSNNNAPACHSPLKVVTGKMPFRGFETYYRIVGEKTDKAPLLLLHGGPGSTHNYFEVLDELALTTGRQVISYDQIGCGESYVEGHPELWNLQTWQDELDALREHLGLDHVHLLGQSWGGMLIIGYLIDRQPQGIESIILSSTLSSSSLWGREQQRLISFMPEEEQRAIARAVATGNYDDPDYLKANDHYTALHADEINEESPECFRRKKRFGLESYVVAWGPNEYTPTGTLKNFEYTDRLGEITQRTLVISGTNDECTPLVAKAMYDGIPNARWELLDGARHMTFIDQTDNYKRILTDWLNTDQA</sequence>
<dbReference type="InterPro" id="IPR050228">
    <property type="entry name" value="Carboxylesterase_BioH"/>
</dbReference>
<evidence type="ECO:0000313" key="6">
    <source>
        <dbReference type="Proteomes" id="UP001487296"/>
    </source>
</evidence>
<keyword evidence="2 3" id="KW-0378">Hydrolase</keyword>
<dbReference type="Pfam" id="PF00561">
    <property type="entry name" value="Abhydrolase_1"/>
    <property type="match status" value="1"/>
</dbReference>
<dbReference type="RefSeq" id="WP_252344848.1">
    <property type="nucleotide sequence ID" value="NZ_JAHKBE010000004.1"/>
</dbReference>
<dbReference type="NCBIfam" id="NF045945">
    <property type="entry name" value="ProImpepLactob"/>
    <property type="match status" value="1"/>
</dbReference>
<comment type="similarity">
    <text evidence="1 3">Belongs to the peptidase S33 family.</text>
</comment>
<evidence type="ECO:0000256" key="1">
    <source>
        <dbReference type="ARBA" id="ARBA00010088"/>
    </source>
</evidence>
<dbReference type="InterPro" id="IPR005945">
    <property type="entry name" value="Pro_imino_pep"/>
</dbReference>
<dbReference type="PANTHER" id="PTHR43194">
    <property type="entry name" value="HYDROLASE ALPHA/BETA FOLD FAMILY"/>
    <property type="match status" value="1"/>
</dbReference>
<evidence type="ECO:0000313" key="5">
    <source>
        <dbReference type="EMBL" id="MEQ2485960.1"/>
    </source>
</evidence>
<accession>A0ABV1FNI1</accession>
<evidence type="ECO:0000256" key="3">
    <source>
        <dbReference type="PIRNR" id="PIRNR005539"/>
    </source>
</evidence>
<comment type="caution">
    <text evidence="5">The sequence shown here is derived from an EMBL/GenBank/DDBJ whole genome shotgun (WGS) entry which is preliminary data.</text>
</comment>
<dbReference type="Proteomes" id="UP001487296">
    <property type="component" value="Unassembled WGS sequence"/>
</dbReference>
<dbReference type="InterPro" id="IPR000073">
    <property type="entry name" value="AB_hydrolase_1"/>
</dbReference>
<reference evidence="5 6" key="1">
    <citation type="submission" date="2024-04" db="EMBL/GenBank/DDBJ databases">
        <title>Human intestinal bacterial collection.</title>
        <authorList>
            <person name="Pauvert C."/>
            <person name="Hitch T.C.A."/>
            <person name="Clavel T."/>
        </authorList>
    </citation>
    <scope>NUCLEOTIDE SEQUENCE [LARGE SCALE GENOMIC DNA]</scope>
    <source>
        <strain evidence="5 6">CLA-AA-H145</strain>
    </source>
</reference>
<dbReference type="PRINTS" id="PR00793">
    <property type="entry name" value="PROAMNOPTASE"/>
</dbReference>
<dbReference type="GO" id="GO:0016787">
    <property type="term" value="F:hydrolase activity"/>
    <property type="evidence" value="ECO:0007669"/>
    <property type="project" value="UniProtKB-KW"/>
</dbReference>
<evidence type="ECO:0000259" key="4">
    <source>
        <dbReference type="Pfam" id="PF00561"/>
    </source>
</evidence>
<gene>
    <name evidence="5" type="ORF">AAAT34_02690</name>
</gene>
<dbReference type="InterPro" id="IPR002410">
    <property type="entry name" value="Peptidase_S33"/>
</dbReference>
<protein>
    <submittedName>
        <fullName evidence="5">Proline iminopeptidase-family hydrolase</fullName>
    </submittedName>
</protein>